<evidence type="ECO:0000313" key="2">
    <source>
        <dbReference type="Proteomes" id="UP000001953"/>
    </source>
</evidence>
<dbReference type="HOGENOM" id="CLU_2554824_0_0_5"/>
<proteinExistence type="predicted"/>
<dbReference type="AlphaFoldDB" id="Q1QFT1"/>
<sequence length="82" mass="9255">MIIEKGHDVDIFLPDAQLLPFLDPKLHDFEFEIKPSKRHGAPEAGFRQCNHCGTGNQRFVQADCKYCTLENDGPIKINLSAN</sequence>
<accession>Q1QFT1</accession>
<dbReference type="EMBL" id="CP000320">
    <property type="protein sequence ID" value="ABE64916.1"/>
    <property type="molecule type" value="Genomic_DNA"/>
</dbReference>
<keyword evidence="1" id="KW-0614">Plasmid</keyword>
<organism evidence="1 2">
    <name type="scientific">Nitrobacter hamburgensis (strain DSM 10229 / NCIMB 13809 / X14)</name>
    <dbReference type="NCBI Taxonomy" id="323097"/>
    <lineage>
        <taxon>Bacteria</taxon>
        <taxon>Pseudomonadati</taxon>
        <taxon>Pseudomonadota</taxon>
        <taxon>Alphaproteobacteria</taxon>
        <taxon>Hyphomicrobiales</taxon>
        <taxon>Nitrobacteraceae</taxon>
        <taxon>Nitrobacter</taxon>
    </lineage>
</organism>
<keyword evidence="2" id="KW-1185">Reference proteome</keyword>
<evidence type="ECO:0000313" key="1">
    <source>
        <dbReference type="EMBL" id="ABE64916.1"/>
    </source>
</evidence>
<name>Q1QFT1_NITHX</name>
<dbReference type="KEGG" id="nha:Nham_4318"/>
<protein>
    <submittedName>
        <fullName evidence="1">Uncharacterized protein</fullName>
    </submittedName>
</protein>
<reference evidence="2" key="1">
    <citation type="submission" date="2006-03" db="EMBL/GenBank/DDBJ databases">
        <title>Complete sequence of plasmid 1 of Nitrobacter hamburgensis X14.</title>
        <authorList>
            <consortium name="US DOE Joint Genome Institute"/>
            <person name="Copeland A."/>
            <person name="Lucas S."/>
            <person name="Lapidus A."/>
            <person name="Barry K."/>
            <person name="Detter J.C."/>
            <person name="Glavina del Rio T."/>
            <person name="Hammon N."/>
            <person name="Israni S."/>
            <person name="Dalin E."/>
            <person name="Tice H."/>
            <person name="Pitluck S."/>
            <person name="Chain P."/>
            <person name="Malfatti S."/>
            <person name="Shin M."/>
            <person name="Vergez L."/>
            <person name="Schmutz J."/>
            <person name="Larimer F."/>
            <person name="Land M."/>
            <person name="Hauser L."/>
            <person name="Kyrpides N."/>
            <person name="Ivanova N."/>
            <person name="Ward B."/>
            <person name="Arp D."/>
            <person name="Klotz M."/>
            <person name="Stein L."/>
            <person name="O'Mullan G."/>
            <person name="Starkenburg S."/>
            <person name="Sayavedra L."/>
            <person name="Poret-Peterson A.T."/>
            <person name="Gentry M.E."/>
            <person name="Bruce D."/>
            <person name="Richardson P."/>
        </authorList>
    </citation>
    <scope>NUCLEOTIDE SEQUENCE [LARGE SCALE GENOMIC DNA]</scope>
    <source>
        <strain evidence="2">DSM 10229 / NCIMB 13809 / X14</strain>
        <plasmid evidence="2">Plasmid pNITHX1</plasmid>
    </source>
</reference>
<gene>
    <name evidence="1" type="ordered locus">Nham_4318</name>
</gene>
<dbReference type="Proteomes" id="UP000001953">
    <property type="component" value="Plasmid 1"/>
</dbReference>
<geneLocation type="plasmid" evidence="2">
    <name>pNITHX1</name>
</geneLocation>